<evidence type="ECO:0000313" key="2">
    <source>
        <dbReference type="EMBL" id="KAH7265611.1"/>
    </source>
</evidence>
<dbReference type="OrthoDB" id="3439976at2759"/>
<organism evidence="2 3">
    <name type="scientific">Fusarium redolens</name>
    <dbReference type="NCBI Taxonomy" id="48865"/>
    <lineage>
        <taxon>Eukaryota</taxon>
        <taxon>Fungi</taxon>
        <taxon>Dikarya</taxon>
        <taxon>Ascomycota</taxon>
        <taxon>Pezizomycotina</taxon>
        <taxon>Sordariomycetes</taxon>
        <taxon>Hypocreomycetidae</taxon>
        <taxon>Hypocreales</taxon>
        <taxon>Nectriaceae</taxon>
        <taxon>Fusarium</taxon>
        <taxon>Fusarium redolens species complex</taxon>
    </lineage>
</organism>
<dbReference type="RefSeq" id="XP_046054346.1">
    <property type="nucleotide sequence ID" value="XM_046191951.1"/>
</dbReference>
<reference evidence="2" key="1">
    <citation type="journal article" date="2021" name="Nat. Commun.">
        <title>Genetic determinants of endophytism in the Arabidopsis root mycobiome.</title>
        <authorList>
            <person name="Mesny F."/>
            <person name="Miyauchi S."/>
            <person name="Thiergart T."/>
            <person name="Pickel B."/>
            <person name="Atanasova L."/>
            <person name="Karlsson M."/>
            <person name="Huettel B."/>
            <person name="Barry K.W."/>
            <person name="Haridas S."/>
            <person name="Chen C."/>
            <person name="Bauer D."/>
            <person name="Andreopoulos W."/>
            <person name="Pangilinan J."/>
            <person name="LaButti K."/>
            <person name="Riley R."/>
            <person name="Lipzen A."/>
            <person name="Clum A."/>
            <person name="Drula E."/>
            <person name="Henrissat B."/>
            <person name="Kohler A."/>
            <person name="Grigoriev I.V."/>
            <person name="Martin F.M."/>
            <person name="Hacquard S."/>
        </authorList>
    </citation>
    <scope>NUCLEOTIDE SEQUENCE</scope>
    <source>
        <strain evidence="2">MPI-CAGE-AT-0023</strain>
    </source>
</reference>
<feature type="chain" id="PRO_5040261888" evidence="1">
    <location>
        <begin position="22"/>
        <end position="137"/>
    </location>
</feature>
<proteinExistence type="predicted"/>
<name>A0A9P9HYL5_FUSRE</name>
<protein>
    <submittedName>
        <fullName evidence="2">Uncharacterized protein</fullName>
    </submittedName>
</protein>
<evidence type="ECO:0000256" key="1">
    <source>
        <dbReference type="SAM" id="SignalP"/>
    </source>
</evidence>
<dbReference type="Proteomes" id="UP000720189">
    <property type="component" value="Unassembled WGS sequence"/>
</dbReference>
<sequence length="137" mass="15001">MLLQHFSSALSSLALVGHSLSATVPNVTDTSSFELSPNITLAENDMSIQSGCDQGHFPDNQKEKWDFLQVITPYIPRVGIRIDRTDAANAALTSSATLAMDVRTSITASGLSLRKFVLMSRRCDRTGRVLEGKYVIR</sequence>
<comment type="caution">
    <text evidence="2">The sequence shown here is derived from an EMBL/GenBank/DDBJ whole genome shotgun (WGS) entry which is preliminary data.</text>
</comment>
<accession>A0A9P9HYL5</accession>
<keyword evidence="3" id="KW-1185">Reference proteome</keyword>
<dbReference type="AlphaFoldDB" id="A0A9P9HYL5"/>
<feature type="signal peptide" evidence="1">
    <location>
        <begin position="1"/>
        <end position="21"/>
    </location>
</feature>
<evidence type="ECO:0000313" key="3">
    <source>
        <dbReference type="Proteomes" id="UP000720189"/>
    </source>
</evidence>
<gene>
    <name evidence="2" type="ORF">BKA55DRAFT_559279</name>
</gene>
<dbReference type="EMBL" id="JAGMUX010000003">
    <property type="protein sequence ID" value="KAH7265611.1"/>
    <property type="molecule type" value="Genomic_DNA"/>
</dbReference>
<keyword evidence="1" id="KW-0732">Signal</keyword>
<dbReference type="GeneID" id="70221905"/>